<feature type="transmembrane region" description="Helical" evidence="2">
    <location>
        <begin position="213"/>
        <end position="236"/>
    </location>
</feature>
<feature type="domain" description="YdbS-like PH" evidence="3">
    <location>
        <begin position="242"/>
        <end position="320"/>
    </location>
</feature>
<dbReference type="Proteomes" id="UP000479132">
    <property type="component" value="Unassembled WGS sequence"/>
</dbReference>
<keyword evidence="2" id="KW-0472">Membrane</keyword>
<keyword evidence="2" id="KW-1133">Transmembrane helix</keyword>
<dbReference type="PANTHER" id="PTHR34473">
    <property type="entry name" value="UPF0699 TRANSMEMBRANE PROTEIN YDBS"/>
    <property type="match status" value="1"/>
</dbReference>
<feature type="transmembrane region" description="Helical" evidence="2">
    <location>
        <begin position="347"/>
        <end position="364"/>
    </location>
</feature>
<reference evidence="4 5" key="1">
    <citation type="submission" date="2020-02" db="EMBL/GenBank/DDBJ databases">
        <title>Aliifodinibius halophilus 2W32, complete genome.</title>
        <authorList>
            <person name="Li Y."/>
            <person name="Wu S."/>
        </authorList>
    </citation>
    <scope>NUCLEOTIDE SEQUENCE [LARGE SCALE GENOMIC DNA]</scope>
    <source>
        <strain evidence="4 5">2W32</strain>
    </source>
</reference>
<keyword evidence="5" id="KW-1185">Reference proteome</keyword>
<evidence type="ECO:0000259" key="3">
    <source>
        <dbReference type="Pfam" id="PF03703"/>
    </source>
</evidence>
<feature type="compositionally biased region" description="Acidic residues" evidence="1">
    <location>
        <begin position="481"/>
        <end position="492"/>
    </location>
</feature>
<feature type="transmembrane region" description="Helical" evidence="2">
    <location>
        <begin position="12"/>
        <end position="33"/>
    </location>
</feature>
<dbReference type="PIRSF" id="PIRSF026631">
    <property type="entry name" value="UCP026631"/>
    <property type="match status" value="1"/>
</dbReference>
<feature type="transmembrane region" description="Helical" evidence="2">
    <location>
        <begin position="169"/>
        <end position="193"/>
    </location>
</feature>
<proteinExistence type="predicted"/>
<accession>A0A6M1T8F9</accession>
<dbReference type="InterPro" id="IPR005182">
    <property type="entry name" value="YdbS-like_PH"/>
</dbReference>
<sequence>MFDAQRQHPVAALANAFDIIKANFITILILIFVGSGGKQGDYTLYWIFGTFIALLIWGGISWLRFRFSVNEGELKIEQGVFVHKKLYLTSDRIQVIDITAGVIQRVFGLVAVEVKTAGSSSKEAKINAISRKEAEKLKKLLRQGSEQQTATVSGEEKANKTYTLDNRDLVIAATTSGRMGVALSVVGAVFSQLDQVVSDEQILRFIETHLPNFTSFSIVAISVVGMVLAAWVLSFVSTIITYYDFEVEVREDDLHISKGLFERKQLTIPFNRIQAVQVKEGILRQPFGYAALVIESAGYGEDQGNSSTLFPLISKQRLRTFIDEVIPEYHVPVDKRVQISKKGLRRYLLRMVWLSLIIIAVVWSMVPYGVYSWLILPLMLLLGYQQYRDAEVKSGEDTIILSWRLLKKTTAIIKKYRVQAVEIKQNPFQTRLDLSDLIVHVASGNQGRSFKVRELLEKQAATYKHWLSNGNNELQQPLETDSYEEDSPSAIE</sequence>
<dbReference type="RefSeq" id="WP_165270786.1">
    <property type="nucleotide sequence ID" value="NZ_JAALLS010000024.1"/>
</dbReference>
<dbReference type="EMBL" id="JAALLS010000024">
    <property type="protein sequence ID" value="NGP89735.1"/>
    <property type="molecule type" value="Genomic_DNA"/>
</dbReference>
<comment type="caution">
    <text evidence="4">The sequence shown here is derived from an EMBL/GenBank/DDBJ whole genome shotgun (WGS) entry which is preliminary data.</text>
</comment>
<feature type="domain" description="YdbS-like PH" evidence="3">
    <location>
        <begin position="388"/>
        <end position="453"/>
    </location>
</feature>
<keyword evidence="2" id="KW-0812">Transmembrane</keyword>
<dbReference type="PANTHER" id="PTHR34473:SF2">
    <property type="entry name" value="UPF0699 TRANSMEMBRANE PROTEIN YDBT"/>
    <property type="match status" value="1"/>
</dbReference>
<evidence type="ECO:0000313" key="5">
    <source>
        <dbReference type="Proteomes" id="UP000479132"/>
    </source>
</evidence>
<organism evidence="4 5">
    <name type="scientific">Fodinibius halophilus</name>
    <dbReference type="NCBI Taxonomy" id="1736908"/>
    <lineage>
        <taxon>Bacteria</taxon>
        <taxon>Pseudomonadati</taxon>
        <taxon>Balneolota</taxon>
        <taxon>Balneolia</taxon>
        <taxon>Balneolales</taxon>
        <taxon>Balneolaceae</taxon>
        <taxon>Fodinibius</taxon>
    </lineage>
</organism>
<protein>
    <submittedName>
        <fullName evidence="4">PH domain-containing protein</fullName>
    </submittedName>
</protein>
<feature type="region of interest" description="Disordered" evidence="1">
    <location>
        <begin position="472"/>
        <end position="492"/>
    </location>
</feature>
<dbReference type="Pfam" id="PF03703">
    <property type="entry name" value="bPH_2"/>
    <property type="match status" value="3"/>
</dbReference>
<feature type="transmembrane region" description="Helical" evidence="2">
    <location>
        <begin position="45"/>
        <end position="65"/>
    </location>
</feature>
<evidence type="ECO:0000256" key="2">
    <source>
        <dbReference type="SAM" id="Phobius"/>
    </source>
</evidence>
<evidence type="ECO:0000313" key="4">
    <source>
        <dbReference type="EMBL" id="NGP89735.1"/>
    </source>
</evidence>
<gene>
    <name evidence="4" type="ORF">G3569_15360</name>
</gene>
<dbReference type="AlphaFoldDB" id="A0A6M1T8F9"/>
<evidence type="ECO:0000256" key="1">
    <source>
        <dbReference type="SAM" id="MobiDB-lite"/>
    </source>
</evidence>
<name>A0A6M1T8F9_9BACT</name>
<feature type="domain" description="YdbS-like PH" evidence="3">
    <location>
        <begin position="62"/>
        <end position="140"/>
    </location>
</feature>
<dbReference type="InterPro" id="IPR014529">
    <property type="entry name" value="UCP026631"/>
</dbReference>